<dbReference type="CDD" id="cd09757">
    <property type="entry name" value="Cas8c_I-C"/>
    <property type="match status" value="1"/>
</dbReference>
<dbReference type="InterPro" id="IPR010144">
    <property type="entry name" value="CRISPR-assoc_prot_Csd1-typ"/>
</dbReference>
<evidence type="ECO:0000313" key="2">
    <source>
        <dbReference type="EMBL" id="ABC21631.1"/>
    </source>
</evidence>
<feature type="region of interest" description="Disordered" evidence="1">
    <location>
        <begin position="580"/>
        <end position="607"/>
    </location>
</feature>
<gene>
    <name evidence="2" type="ordered locus">Rru_A0830</name>
</gene>
<dbReference type="STRING" id="269796.Rru_A0830"/>
<dbReference type="Proteomes" id="UP000001929">
    <property type="component" value="Chromosome"/>
</dbReference>
<sequence length="607" mass="66154">MSLLAALTRAYDRLAERHEVPAFGYSTQNIGFLISLTDDGALAGPPIDLRQGAGKKRVGRPMAVPLPVKRTSGIAPNFLWDKTSYVLGVSAGAGKRLAEEHAAFVTSHQSALVGSEDPGLRALLTFLQAWTPDHFDTLGWPEEMKDQNVIFALESERLRDVYLHDREAARSLWARQLAATDRPRAVCLVSGEKAPIARLHPAIKGVWGGQSSGVSLISYNKESFDSYGHEQGDNAPVSEVVASAYTAVLNQFLASDSGHRIQIGDASTVFWADASDAETASLAENSFLAMIDSIDEDKQAGEVGAILEKMRTGMALSDAAPRLAEGVRFYVLGLAPNAARVSVRFWFEDDFGVLAKNYQRYAEETRIEPSLRDAYPPLWKVLLETAVLGKRENVPPNLAGAYLRAILTGTRYPQTLLSTLLMRLRSDKTVSPLRVALLRALLIRNLACKEAPVALDPENTNKGYLLGRLFAVYEDIQRAALGYHVNATIKDKFYGSASAQPRRIFKILANGAANHLSKIGKDKPGLKNTLEGAITAITEVLSPGEDPFPVAFSTEQQALFGLGYYHQYADISRRRAEAIQRAKEKKAKEKAAASAAENASATEETAQ</sequence>
<dbReference type="PhylomeDB" id="Q2RW64"/>
<keyword evidence="3" id="KW-1185">Reference proteome</keyword>
<reference evidence="2 3" key="1">
    <citation type="journal article" date="2011" name="Stand. Genomic Sci.">
        <title>Complete genome sequence of Rhodospirillum rubrum type strain (S1).</title>
        <authorList>
            <person name="Munk A.C."/>
            <person name="Copeland A."/>
            <person name="Lucas S."/>
            <person name="Lapidus A."/>
            <person name="Del Rio T.G."/>
            <person name="Barry K."/>
            <person name="Detter J.C."/>
            <person name="Hammon N."/>
            <person name="Israni S."/>
            <person name="Pitluck S."/>
            <person name="Brettin T."/>
            <person name="Bruce D."/>
            <person name="Han C."/>
            <person name="Tapia R."/>
            <person name="Gilna P."/>
            <person name="Schmutz J."/>
            <person name="Larimer F."/>
            <person name="Land M."/>
            <person name="Kyrpides N.C."/>
            <person name="Mavromatis K."/>
            <person name="Richardson P."/>
            <person name="Rohde M."/>
            <person name="Goker M."/>
            <person name="Klenk H.P."/>
            <person name="Zhang Y."/>
            <person name="Roberts G.P."/>
            <person name="Reslewic S."/>
            <person name="Schwartz D.C."/>
        </authorList>
    </citation>
    <scope>NUCLEOTIDE SEQUENCE [LARGE SCALE GENOMIC DNA]</scope>
    <source>
        <strain evidence="3">ATCC 11170 / ATH 1.1.1 / DSM 467 / LMG 4362 / NCIMB 8255 / S1</strain>
    </source>
</reference>
<organism evidence="2 3">
    <name type="scientific">Rhodospirillum rubrum (strain ATCC 11170 / ATH 1.1.1 / DSM 467 / LMG 4362 / NCIMB 8255 / S1)</name>
    <dbReference type="NCBI Taxonomy" id="269796"/>
    <lineage>
        <taxon>Bacteria</taxon>
        <taxon>Pseudomonadati</taxon>
        <taxon>Pseudomonadota</taxon>
        <taxon>Alphaproteobacteria</taxon>
        <taxon>Rhodospirillales</taxon>
        <taxon>Rhodospirillaceae</taxon>
        <taxon>Rhodospirillum</taxon>
    </lineage>
</organism>
<proteinExistence type="predicted"/>
<dbReference type="eggNOG" id="ENOG502Z7WH">
    <property type="taxonomic scope" value="Bacteria"/>
</dbReference>
<dbReference type="NCBIfam" id="TIGR01863">
    <property type="entry name" value="cas_Csd1"/>
    <property type="match status" value="1"/>
</dbReference>
<evidence type="ECO:0000313" key="3">
    <source>
        <dbReference type="Proteomes" id="UP000001929"/>
    </source>
</evidence>
<dbReference type="Pfam" id="PF09709">
    <property type="entry name" value="Cas_Csd1"/>
    <property type="match status" value="1"/>
</dbReference>
<dbReference type="RefSeq" id="WP_011388585.1">
    <property type="nucleotide sequence ID" value="NC_007643.1"/>
</dbReference>
<protein>
    <submittedName>
        <fullName evidence="2">CRISPR-associated protein, Csd1 family</fullName>
    </submittedName>
</protein>
<evidence type="ECO:0000256" key="1">
    <source>
        <dbReference type="SAM" id="MobiDB-lite"/>
    </source>
</evidence>
<dbReference type="EnsemblBacteria" id="ABC21631">
    <property type="protein sequence ID" value="ABC21631"/>
    <property type="gene ID" value="Rru_A0830"/>
</dbReference>
<dbReference type="EMBL" id="CP000230">
    <property type="protein sequence ID" value="ABC21631.1"/>
    <property type="molecule type" value="Genomic_DNA"/>
</dbReference>
<accession>Q2RW64</accession>
<dbReference type="PATRIC" id="fig|269796.9.peg.883"/>
<name>Q2RW64_RHORT</name>
<dbReference type="HOGENOM" id="CLU_031037_0_0_5"/>
<feature type="compositionally biased region" description="Low complexity" evidence="1">
    <location>
        <begin position="592"/>
        <end position="607"/>
    </location>
</feature>
<dbReference type="AlphaFoldDB" id="Q2RW64"/>
<feature type="compositionally biased region" description="Basic and acidic residues" evidence="1">
    <location>
        <begin position="580"/>
        <end position="591"/>
    </location>
</feature>
<dbReference type="KEGG" id="rru:Rru_A0830"/>